<dbReference type="PANTHER" id="PTHR31900:SF34">
    <property type="entry name" value="EMB|CAB62440.1-RELATED"/>
    <property type="match status" value="1"/>
</dbReference>
<reference evidence="3 4" key="1">
    <citation type="journal article" date="2022" name="Cell">
        <title>Repeat-based holocentromeres influence genome architecture and karyotype evolution.</title>
        <authorList>
            <person name="Hofstatter P.G."/>
            <person name="Thangavel G."/>
            <person name="Lux T."/>
            <person name="Neumann P."/>
            <person name="Vondrak T."/>
            <person name="Novak P."/>
            <person name="Zhang M."/>
            <person name="Costa L."/>
            <person name="Castellani M."/>
            <person name="Scott A."/>
            <person name="Toegelov H."/>
            <person name="Fuchs J."/>
            <person name="Mata-Sucre Y."/>
            <person name="Dias Y."/>
            <person name="Vanzela A.L.L."/>
            <person name="Huettel B."/>
            <person name="Almeida C.C.S."/>
            <person name="Simkova H."/>
            <person name="Souza G."/>
            <person name="Pedrosa-Harand A."/>
            <person name="Macas J."/>
            <person name="Mayer K.F.X."/>
            <person name="Houben A."/>
            <person name="Marques A."/>
        </authorList>
    </citation>
    <scope>NUCLEOTIDE SEQUENCE [LARGE SCALE GENOMIC DNA]</scope>
    <source>
        <strain evidence="3">RhyTen1mFocal</strain>
    </source>
</reference>
<dbReference type="PANTHER" id="PTHR31900">
    <property type="entry name" value="F-BOX/RNI SUPERFAMILY PROTEIN-RELATED"/>
    <property type="match status" value="1"/>
</dbReference>
<dbReference type="SMART" id="SM00256">
    <property type="entry name" value="FBOX"/>
    <property type="match status" value="1"/>
</dbReference>
<dbReference type="SUPFAM" id="SSF81383">
    <property type="entry name" value="F-box domain"/>
    <property type="match status" value="1"/>
</dbReference>
<dbReference type="InterPro" id="IPR036047">
    <property type="entry name" value="F-box-like_dom_sf"/>
</dbReference>
<evidence type="ECO:0000259" key="2">
    <source>
        <dbReference type="SMART" id="SM00256"/>
    </source>
</evidence>
<dbReference type="Pfam" id="PF24758">
    <property type="entry name" value="LRR_At5g56370"/>
    <property type="match status" value="1"/>
</dbReference>
<keyword evidence="4" id="KW-1185">Reference proteome</keyword>
<feature type="domain" description="F-box" evidence="2">
    <location>
        <begin position="10"/>
        <end position="49"/>
    </location>
</feature>
<dbReference type="InterPro" id="IPR050232">
    <property type="entry name" value="FBL13/AtMIF1-like"/>
</dbReference>
<feature type="transmembrane region" description="Helical" evidence="1">
    <location>
        <begin position="368"/>
        <end position="389"/>
    </location>
</feature>
<evidence type="ECO:0000256" key="1">
    <source>
        <dbReference type="SAM" id="Phobius"/>
    </source>
</evidence>
<organism evidence="3 4">
    <name type="scientific">Rhynchospora tenuis</name>
    <dbReference type="NCBI Taxonomy" id="198213"/>
    <lineage>
        <taxon>Eukaryota</taxon>
        <taxon>Viridiplantae</taxon>
        <taxon>Streptophyta</taxon>
        <taxon>Embryophyta</taxon>
        <taxon>Tracheophyta</taxon>
        <taxon>Spermatophyta</taxon>
        <taxon>Magnoliopsida</taxon>
        <taxon>Liliopsida</taxon>
        <taxon>Poales</taxon>
        <taxon>Cyperaceae</taxon>
        <taxon>Cyperoideae</taxon>
        <taxon>Rhynchosporeae</taxon>
        <taxon>Rhynchospora</taxon>
    </lineage>
</organism>
<dbReference type="Pfam" id="PF00646">
    <property type="entry name" value="F-box"/>
    <property type="match status" value="1"/>
</dbReference>
<dbReference type="InterPro" id="IPR001810">
    <property type="entry name" value="F-box_dom"/>
</dbReference>
<evidence type="ECO:0000313" key="4">
    <source>
        <dbReference type="Proteomes" id="UP001210211"/>
    </source>
</evidence>
<keyword evidence="1" id="KW-0472">Membrane</keyword>
<proteinExistence type="predicted"/>
<keyword evidence="1" id="KW-0812">Transmembrane</keyword>
<dbReference type="Proteomes" id="UP001210211">
    <property type="component" value="Unassembled WGS sequence"/>
</dbReference>
<dbReference type="EMBL" id="JAMRDG010000001">
    <property type="protein sequence ID" value="KAJ3704353.1"/>
    <property type="molecule type" value="Genomic_DNA"/>
</dbReference>
<comment type="caution">
    <text evidence="3">The sequence shown here is derived from an EMBL/GenBank/DDBJ whole genome shotgun (WGS) entry which is preliminary data.</text>
</comment>
<sequence length="437" mass="50716">MDGDDRISALPEEIKVSILSRLSIIDAVRTSVLSTSWRHLWTLLPGFRTDLDFSRDLNLFDYDPEVARSRWRAIVERLLSSLRGPIRHVRLQPPLYDESAIPTLLPFIYQKGAALEKLCLHTNMHCFQIPYFRLLKHLHLHWVRICLPADFQGFHHLTHLKLKHVKISRRDIHLLVNQSKKLTSFCSHYKLYPPDERSLSVTFNCPLLKSVYFIFHEFCKETRISSASCLESASIDAQLDAPAGSLAEHLALLAAPTMKFLSDVAHVSHLSLASVVLKCLSRVDVPHHFHLHFHQLRCLVLDDYMSYIDKRMFEMFCSLLKRMPCLELLKIECYNSEEDEELVDRTPMNEYMNKQDGFHCFDQTLRKVAVFTCKLTSINIMMWIMYFVLLNAKMLDYIEITFKVGDPQLTSSIIEELCEVEKASSNAKVFLRPQMEG</sequence>
<protein>
    <recommendedName>
        <fullName evidence="2">F-box domain-containing protein</fullName>
    </recommendedName>
</protein>
<name>A0AAD6EX33_9POAL</name>
<dbReference type="InterPro" id="IPR055411">
    <property type="entry name" value="LRR_FXL15/At3g58940/PEG3-like"/>
</dbReference>
<evidence type="ECO:0000313" key="3">
    <source>
        <dbReference type="EMBL" id="KAJ3704353.1"/>
    </source>
</evidence>
<dbReference type="AlphaFoldDB" id="A0AAD6EX33"/>
<gene>
    <name evidence="3" type="ORF">LUZ61_008058</name>
</gene>
<accession>A0AAD6EX33</accession>
<dbReference type="CDD" id="cd22160">
    <property type="entry name" value="F-box_AtFBL13-like"/>
    <property type="match status" value="1"/>
</dbReference>
<dbReference type="InterPro" id="IPR053781">
    <property type="entry name" value="F-box_AtFBL13-like"/>
</dbReference>
<keyword evidence="1" id="KW-1133">Transmembrane helix</keyword>
<dbReference type="SUPFAM" id="SSF52047">
    <property type="entry name" value="RNI-like"/>
    <property type="match status" value="1"/>
</dbReference>